<dbReference type="Proteomes" id="UP000183275">
    <property type="component" value="Unassembled WGS sequence"/>
</dbReference>
<sequence length="122" mass="13975">MTLKSTDAFRVLASADRQYVLHELLERDGESTVGELSRRVALRRHRTAASSDTVTAAEVERARVRLVHIHFPQLLQQDVIEVDWADNEVTLAESDDVDVLFEAAEELDEWPPEPESKLRHSW</sequence>
<proteinExistence type="predicted"/>
<evidence type="ECO:0000259" key="1">
    <source>
        <dbReference type="Pfam" id="PF24035"/>
    </source>
</evidence>
<feature type="domain" description="DUF7344" evidence="1">
    <location>
        <begin position="9"/>
        <end position="89"/>
    </location>
</feature>
<name>A0A1I0NKH4_9EURY</name>
<dbReference type="InterPro" id="IPR055768">
    <property type="entry name" value="DUF7344"/>
</dbReference>
<gene>
    <name evidence="2" type="ORF">SAMN05216285_1824</name>
</gene>
<dbReference type="EMBL" id="FOIS01000002">
    <property type="protein sequence ID" value="SEW01771.1"/>
    <property type="molecule type" value="Genomic_DNA"/>
</dbReference>
<reference evidence="3" key="1">
    <citation type="submission" date="2016-10" db="EMBL/GenBank/DDBJ databases">
        <authorList>
            <person name="Varghese N."/>
        </authorList>
    </citation>
    <scope>NUCLEOTIDE SEQUENCE [LARGE SCALE GENOMIC DNA]</scope>
    <source>
        <strain evidence="3">CGMCC 1.12284</strain>
    </source>
</reference>
<evidence type="ECO:0000313" key="3">
    <source>
        <dbReference type="Proteomes" id="UP000183275"/>
    </source>
</evidence>
<protein>
    <recommendedName>
        <fullName evidence="1">DUF7344 domain-containing protein</fullName>
    </recommendedName>
</protein>
<dbReference type="eggNOG" id="arCOG03828">
    <property type="taxonomic scope" value="Archaea"/>
</dbReference>
<dbReference type="RefSeq" id="WP_338141406.1">
    <property type="nucleotide sequence ID" value="NZ_FOIS01000002.1"/>
</dbReference>
<dbReference type="Pfam" id="PF24035">
    <property type="entry name" value="DUF7344"/>
    <property type="match status" value="1"/>
</dbReference>
<evidence type="ECO:0000313" key="2">
    <source>
        <dbReference type="EMBL" id="SEW01771.1"/>
    </source>
</evidence>
<accession>A0A1I0NKH4</accession>
<dbReference type="AlphaFoldDB" id="A0A1I0NKH4"/>
<keyword evidence="3" id="KW-1185">Reference proteome</keyword>
<organism evidence="2 3">
    <name type="scientific">Natrinema salifodinae</name>
    <dbReference type="NCBI Taxonomy" id="1202768"/>
    <lineage>
        <taxon>Archaea</taxon>
        <taxon>Methanobacteriati</taxon>
        <taxon>Methanobacteriota</taxon>
        <taxon>Stenosarchaea group</taxon>
        <taxon>Halobacteria</taxon>
        <taxon>Halobacteriales</taxon>
        <taxon>Natrialbaceae</taxon>
        <taxon>Natrinema</taxon>
    </lineage>
</organism>